<dbReference type="Gene3D" id="3.10.490.10">
    <property type="entry name" value="Gamma-glutamyl cyclotransferase-like"/>
    <property type="match status" value="1"/>
</dbReference>
<dbReference type="AlphaFoldDB" id="A0A1L8E4U8"/>
<proteinExistence type="inferred from homology"/>
<dbReference type="InterPro" id="IPR039126">
    <property type="entry name" value="GGACT"/>
</dbReference>
<dbReference type="SUPFAM" id="SSF110857">
    <property type="entry name" value="Gamma-glutamyl cyclotransferase-like"/>
    <property type="match status" value="1"/>
</dbReference>
<dbReference type="GO" id="GO:0061929">
    <property type="term" value="F:gamma-glutamylaminecyclotransferase activity"/>
    <property type="evidence" value="ECO:0007669"/>
    <property type="project" value="InterPro"/>
</dbReference>
<evidence type="ECO:0000256" key="3">
    <source>
        <dbReference type="RuleBase" id="RU367036"/>
    </source>
</evidence>
<feature type="domain" description="Gamma-glutamylcyclotransferase AIG2-like" evidence="4">
    <location>
        <begin position="65"/>
        <end position="181"/>
    </location>
</feature>
<dbReference type="InterPro" id="IPR013024">
    <property type="entry name" value="GGCT-like"/>
</dbReference>
<dbReference type="PANTHER" id="PTHR12510">
    <property type="entry name" value="TROPONIN C-AKIN-1 PROTEIN"/>
    <property type="match status" value="1"/>
</dbReference>
<protein>
    <recommendedName>
        <fullName evidence="3">Gamma-glutamylcyclotransferase family protein</fullName>
    </recommendedName>
</protein>
<feature type="active site" description="Proton acceptor" evidence="2">
    <location>
        <position position="143"/>
    </location>
</feature>
<dbReference type="PANTHER" id="PTHR12510:SF4">
    <property type="entry name" value="GAMMA-GLUTAMYLAMINECYCLOTRANSFERASE"/>
    <property type="match status" value="1"/>
</dbReference>
<dbReference type="CDD" id="cd06661">
    <property type="entry name" value="GGCT_like"/>
    <property type="match status" value="1"/>
</dbReference>
<organism evidence="5">
    <name type="scientific">Nyssomyia neivai</name>
    <dbReference type="NCBI Taxonomy" id="330878"/>
    <lineage>
        <taxon>Eukaryota</taxon>
        <taxon>Metazoa</taxon>
        <taxon>Ecdysozoa</taxon>
        <taxon>Arthropoda</taxon>
        <taxon>Hexapoda</taxon>
        <taxon>Insecta</taxon>
        <taxon>Pterygota</taxon>
        <taxon>Neoptera</taxon>
        <taxon>Endopterygota</taxon>
        <taxon>Diptera</taxon>
        <taxon>Nematocera</taxon>
        <taxon>Psychodoidea</taxon>
        <taxon>Psychodidae</taxon>
        <taxon>Nyssomyia</taxon>
    </lineage>
</organism>
<dbReference type="GO" id="GO:0005829">
    <property type="term" value="C:cytosol"/>
    <property type="evidence" value="ECO:0007669"/>
    <property type="project" value="TreeGrafter"/>
</dbReference>
<sequence>MRCGCVRVHESNTNPKYCATTTSPFRRDYKLFWRQDAKSLIKCKILSFLYPPDWFTMSSSVLRRFFVYGTLKKGEPNHKLLTTPENGVGKFVSRGETTIKFPLVIGTRYNIPFLLNKPGIGHFIRGEVYEVDERMVEHLDQLEGYPDFYDREIQDIKILDVEGEKTLPCWVYLLRKFPEHLLNLDMLTEYRDTPAKKYCEVYKRDPTISARDDLEYTKK</sequence>
<reference evidence="5" key="1">
    <citation type="submission" date="2016-12" db="EMBL/GenBank/DDBJ databases">
        <title>An insight into the sialome and mialome of the sand fly, Nyssomyia neivai.</title>
        <authorList>
            <person name="Sebastian V."/>
            <person name="Goulart T.M."/>
            <person name="Oliveira W."/>
            <person name="Calvo E."/>
            <person name="Oliveira L.F."/>
            <person name="Pinto M.C."/>
            <person name="Rosselino A.M."/>
            <person name="Ribeiro J.M."/>
        </authorList>
    </citation>
    <scope>NUCLEOTIDE SEQUENCE</scope>
</reference>
<evidence type="ECO:0000313" key="5">
    <source>
        <dbReference type="EMBL" id="JAV13751.1"/>
    </source>
</evidence>
<accession>A0A1L8E4U8</accession>
<dbReference type="Pfam" id="PF06094">
    <property type="entry name" value="GGACT"/>
    <property type="match status" value="1"/>
</dbReference>
<dbReference type="InterPro" id="IPR036568">
    <property type="entry name" value="GGCT-like_sf"/>
</dbReference>
<evidence type="ECO:0000256" key="2">
    <source>
        <dbReference type="PIRSR" id="PIRSR639126-1"/>
    </source>
</evidence>
<evidence type="ECO:0000259" key="4">
    <source>
        <dbReference type="Pfam" id="PF06094"/>
    </source>
</evidence>
<comment type="similarity">
    <text evidence="1 3">Belongs to the gamma-glutamylcyclotransferase family.</text>
</comment>
<evidence type="ECO:0000256" key="1">
    <source>
        <dbReference type="ARBA" id="ARBA00008861"/>
    </source>
</evidence>
<dbReference type="EMBL" id="GFDF01000333">
    <property type="protein sequence ID" value="JAV13751.1"/>
    <property type="molecule type" value="Transcribed_RNA"/>
</dbReference>
<name>A0A1L8E4U8_9DIPT</name>
<dbReference type="InterPro" id="IPR009288">
    <property type="entry name" value="AIG2-like_dom"/>
</dbReference>